<dbReference type="InterPro" id="IPR050958">
    <property type="entry name" value="Cell_Adh-Cytoskel_Orgn"/>
</dbReference>
<dbReference type="Pfam" id="PF13927">
    <property type="entry name" value="Ig_3"/>
    <property type="match status" value="1"/>
</dbReference>
<comment type="caution">
    <text evidence="7">The sequence shown here is derived from an EMBL/GenBank/DDBJ whole genome shotgun (WGS) entry which is preliminary data.</text>
</comment>
<organism evidence="7 8">
    <name type="scientific">Polypedilum vanderplanki</name>
    <name type="common">Sleeping chironomid midge</name>
    <dbReference type="NCBI Taxonomy" id="319348"/>
    <lineage>
        <taxon>Eukaryota</taxon>
        <taxon>Metazoa</taxon>
        <taxon>Ecdysozoa</taxon>
        <taxon>Arthropoda</taxon>
        <taxon>Hexapoda</taxon>
        <taxon>Insecta</taxon>
        <taxon>Pterygota</taxon>
        <taxon>Neoptera</taxon>
        <taxon>Endopterygota</taxon>
        <taxon>Diptera</taxon>
        <taxon>Nematocera</taxon>
        <taxon>Chironomoidea</taxon>
        <taxon>Chironomidae</taxon>
        <taxon>Chironominae</taxon>
        <taxon>Polypedilum</taxon>
        <taxon>Polypedilum</taxon>
    </lineage>
</organism>
<keyword evidence="8" id="KW-1185">Reference proteome</keyword>
<feature type="domain" description="Ig-like" evidence="6">
    <location>
        <begin position="86"/>
        <end position="194"/>
    </location>
</feature>
<keyword evidence="3" id="KW-0393">Immunoglobulin domain</keyword>
<name>A0A9J6CFC9_POLVA</name>
<dbReference type="SMART" id="SM00408">
    <property type="entry name" value="IGc2"/>
    <property type="match status" value="1"/>
</dbReference>
<dbReference type="InterPro" id="IPR003598">
    <property type="entry name" value="Ig_sub2"/>
</dbReference>
<dbReference type="GO" id="GO:0030424">
    <property type="term" value="C:axon"/>
    <property type="evidence" value="ECO:0007669"/>
    <property type="project" value="TreeGrafter"/>
</dbReference>
<dbReference type="PANTHER" id="PTHR45080:SF8">
    <property type="entry name" value="IG-LIKE DOMAIN-CONTAINING PROTEIN"/>
    <property type="match status" value="1"/>
</dbReference>
<dbReference type="GO" id="GO:0043025">
    <property type="term" value="C:neuronal cell body"/>
    <property type="evidence" value="ECO:0007669"/>
    <property type="project" value="TreeGrafter"/>
</dbReference>
<dbReference type="InterPro" id="IPR036179">
    <property type="entry name" value="Ig-like_dom_sf"/>
</dbReference>
<dbReference type="Gene3D" id="2.60.40.10">
    <property type="entry name" value="Immunoglobulins"/>
    <property type="match status" value="1"/>
</dbReference>
<dbReference type="GO" id="GO:0007156">
    <property type="term" value="P:homophilic cell adhesion via plasma membrane adhesion molecules"/>
    <property type="evidence" value="ECO:0007669"/>
    <property type="project" value="TreeGrafter"/>
</dbReference>
<dbReference type="CDD" id="cd00096">
    <property type="entry name" value="Ig"/>
    <property type="match status" value="1"/>
</dbReference>
<evidence type="ECO:0000313" key="8">
    <source>
        <dbReference type="Proteomes" id="UP001107558"/>
    </source>
</evidence>
<dbReference type="SUPFAM" id="SSF48726">
    <property type="entry name" value="Immunoglobulin"/>
    <property type="match status" value="1"/>
</dbReference>
<evidence type="ECO:0000256" key="4">
    <source>
        <dbReference type="SAM" id="MobiDB-lite"/>
    </source>
</evidence>
<evidence type="ECO:0000259" key="6">
    <source>
        <dbReference type="PROSITE" id="PS50835"/>
    </source>
</evidence>
<protein>
    <recommendedName>
        <fullName evidence="6">Ig-like domain-containing protein</fullName>
    </recommendedName>
</protein>
<dbReference type="EMBL" id="JADBJN010000001">
    <property type="protein sequence ID" value="KAG5680512.1"/>
    <property type="molecule type" value="Genomic_DNA"/>
</dbReference>
<reference evidence="7" key="1">
    <citation type="submission" date="2021-03" db="EMBL/GenBank/DDBJ databases">
        <title>Chromosome level genome of the anhydrobiotic midge Polypedilum vanderplanki.</title>
        <authorList>
            <person name="Yoshida Y."/>
            <person name="Kikawada T."/>
            <person name="Gusev O."/>
        </authorList>
    </citation>
    <scope>NUCLEOTIDE SEQUENCE</scope>
    <source>
        <strain evidence="7">NIAS01</strain>
        <tissue evidence="7">Whole body or cell culture</tissue>
    </source>
</reference>
<sequence>MSETSTQQKRQLEKERQVREAKLQNEDEEHLEESKKMRINKSSIIMLTLLLLLLINDVYSRRGRSRGRSKSRMQIGLPITGKYRDPEADQYYNNNDGAKITLASHFDFEYVLGHKIAFLCIARGNPRPTITWYKDGAEIFSHLYLHVHQWFIKNDTVKSKIEIDPATQMDAGIYECTADNRYSVDRRSFKTDFSIAFD</sequence>
<dbReference type="GO" id="GO:0005886">
    <property type="term" value="C:plasma membrane"/>
    <property type="evidence" value="ECO:0007669"/>
    <property type="project" value="TreeGrafter"/>
</dbReference>
<accession>A0A9J6CFC9</accession>
<evidence type="ECO:0000256" key="1">
    <source>
        <dbReference type="ARBA" id="ARBA00022729"/>
    </source>
</evidence>
<gene>
    <name evidence="7" type="ORF">PVAND_010019</name>
</gene>
<feature type="compositionally biased region" description="Basic and acidic residues" evidence="4">
    <location>
        <begin position="10"/>
        <end position="25"/>
    </location>
</feature>
<proteinExistence type="predicted"/>
<keyword evidence="5" id="KW-1133">Transmembrane helix</keyword>
<evidence type="ECO:0000256" key="3">
    <source>
        <dbReference type="ARBA" id="ARBA00023319"/>
    </source>
</evidence>
<dbReference type="PANTHER" id="PTHR45080">
    <property type="entry name" value="CONTACTIN 5"/>
    <property type="match status" value="1"/>
</dbReference>
<dbReference type="FunFam" id="2.60.40.10:FF:000032">
    <property type="entry name" value="palladin isoform X1"/>
    <property type="match status" value="1"/>
</dbReference>
<feature type="region of interest" description="Disordered" evidence="4">
    <location>
        <begin position="1"/>
        <end position="35"/>
    </location>
</feature>
<keyword evidence="5" id="KW-0812">Transmembrane</keyword>
<dbReference type="OrthoDB" id="6127080at2759"/>
<keyword evidence="5" id="KW-0472">Membrane</keyword>
<dbReference type="GO" id="GO:0008046">
    <property type="term" value="F:axon guidance receptor activity"/>
    <property type="evidence" value="ECO:0007669"/>
    <property type="project" value="TreeGrafter"/>
</dbReference>
<dbReference type="Proteomes" id="UP001107558">
    <property type="component" value="Chromosome 1"/>
</dbReference>
<feature type="transmembrane region" description="Helical" evidence="5">
    <location>
        <begin position="42"/>
        <end position="59"/>
    </location>
</feature>
<dbReference type="PROSITE" id="PS50835">
    <property type="entry name" value="IG_LIKE"/>
    <property type="match status" value="1"/>
</dbReference>
<dbReference type="InterPro" id="IPR013783">
    <property type="entry name" value="Ig-like_fold"/>
</dbReference>
<evidence type="ECO:0000256" key="5">
    <source>
        <dbReference type="SAM" id="Phobius"/>
    </source>
</evidence>
<evidence type="ECO:0000313" key="7">
    <source>
        <dbReference type="EMBL" id="KAG5680512.1"/>
    </source>
</evidence>
<keyword evidence="2" id="KW-1015">Disulfide bond</keyword>
<dbReference type="InterPro" id="IPR007110">
    <property type="entry name" value="Ig-like_dom"/>
</dbReference>
<keyword evidence="1" id="KW-0732">Signal</keyword>
<evidence type="ECO:0000256" key="2">
    <source>
        <dbReference type="ARBA" id="ARBA00023157"/>
    </source>
</evidence>
<dbReference type="AlphaFoldDB" id="A0A9J6CFC9"/>
<dbReference type="GO" id="GO:0050808">
    <property type="term" value="P:synapse organization"/>
    <property type="evidence" value="ECO:0007669"/>
    <property type="project" value="TreeGrafter"/>
</dbReference>